<accession>A0A4Y2VTC6</accession>
<evidence type="ECO:0000313" key="1">
    <source>
        <dbReference type="EMBL" id="GBO27047.1"/>
    </source>
</evidence>
<dbReference type="AlphaFoldDB" id="A0A4Y2VTC6"/>
<protein>
    <submittedName>
        <fullName evidence="1">Uncharacterized protein</fullName>
    </submittedName>
</protein>
<organism evidence="1 2">
    <name type="scientific">Araneus ventricosus</name>
    <name type="common">Orbweaver spider</name>
    <name type="synonym">Epeira ventricosa</name>
    <dbReference type="NCBI Taxonomy" id="182803"/>
    <lineage>
        <taxon>Eukaryota</taxon>
        <taxon>Metazoa</taxon>
        <taxon>Ecdysozoa</taxon>
        <taxon>Arthropoda</taxon>
        <taxon>Chelicerata</taxon>
        <taxon>Arachnida</taxon>
        <taxon>Araneae</taxon>
        <taxon>Araneomorphae</taxon>
        <taxon>Entelegynae</taxon>
        <taxon>Araneoidea</taxon>
        <taxon>Araneidae</taxon>
        <taxon>Araneus</taxon>
    </lineage>
</organism>
<sequence length="101" mass="11436">MVNLGMDLVLFSRCQISRMTKRRPMTPCLMPLRLPNRLDGLVTDEDDTCTTRSHVTSGRFLERNIIFIVCQTHIHDGHLVESGFELGTLLPLGPIRSPLPH</sequence>
<comment type="caution">
    <text evidence="1">The sequence shown here is derived from an EMBL/GenBank/DDBJ whole genome shotgun (WGS) entry which is preliminary data.</text>
</comment>
<dbReference type="EMBL" id="BGPR01050034">
    <property type="protein sequence ID" value="GBO27047.1"/>
    <property type="molecule type" value="Genomic_DNA"/>
</dbReference>
<keyword evidence="2" id="KW-1185">Reference proteome</keyword>
<gene>
    <name evidence="1" type="ORF">AVEN_167901_1</name>
</gene>
<name>A0A4Y2VTC6_ARAVE</name>
<dbReference type="Proteomes" id="UP000499080">
    <property type="component" value="Unassembled WGS sequence"/>
</dbReference>
<evidence type="ECO:0000313" key="2">
    <source>
        <dbReference type="Proteomes" id="UP000499080"/>
    </source>
</evidence>
<reference evidence="1 2" key="1">
    <citation type="journal article" date="2019" name="Sci. Rep.">
        <title>Orb-weaving spider Araneus ventricosus genome elucidates the spidroin gene catalogue.</title>
        <authorList>
            <person name="Kono N."/>
            <person name="Nakamura H."/>
            <person name="Ohtoshi R."/>
            <person name="Moran D.A.P."/>
            <person name="Shinohara A."/>
            <person name="Yoshida Y."/>
            <person name="Fujiwara M."/>
            <person name="Mori M."/>
            <person name="Tomita M."/>
            <person name="Arakawa K."/>
        </authorList>
    </citation>
    <scope>NUCLEOTIDE SEQUENCE [LARGE SCALE GENOMIC DNA]</scope>
</reference>
<proteinExistence type="predicted"/>